<organism evidence="3 4">
    <name type="scientific">Marinobacter albus</name>
    <dbReference type="NCBI Taxonomy" id="3030833"/>
    <lineage>
        <taxon>Bacteria</taxon>
        <taxon>Pseudomonadati</taxon>
        <taxon>Pseudomonadota</taxon>
        <taxon>Gammaproteobacteria</taxon>
        <taxon>Pseudomonadales</taxon>
        <taxon>Marinobacteraceae</taxon>
        <taxon>Marinobacter</taxon>
    </lineage>
</organism>
<feature type="chain" id="PRO_5046469698" evidence="2">
    <location>
        <begin position="25"/>
        <end position="339"/>
    </location>
</feature>
<feature type="transmembrane region" description="Helical" evidence="1">
    <location>
        <begin position="237"/>
        <end position="257"/>
    </location>
</feature>
<keyword evidence="4" id="KW-1185">Reference proteome</keyword>
<accession>A0ABT7HFG3</accession>
<keyword evidence="2" id="KW-0732">Signal</keyword>
<protein>
    <submittedName>
        <fullName evidence="3">HupE/UreJ family protein</fullName>
    </submittedName>
</protein>
<evidence type="ECO:0000256" key="2">
    <source>
        <dbReference type="SAM" id="SignalP"/>
    </source>
</evidence>
<feature type="transmembrane region" description="Helical" evidence="1">
    <location>
        <begin position="269"/>
        <end position="296"/>
    </location>
</feature>
<dbReference type="InterPro" id="IPR032809">
    <property type="entry name" value="Put_HupE_UreJ"/>
</dbReference>
<proteinExistence type="predicted"/>
<keyword evidence="1" id="KW-0472">Membrane</keyword>
<reference evidence="3 4" key="1">
    <citation type="submission" date="2023-05" db="EMBL/GenBank/DDBJ databases">
        <title>Marinobacter albus sp. nov., a marine bacterium isolated from sand in a coastal intertidal zone of huludao.</title>
        <authorList>
            <person name="Deng T."/>
        </authorList>
    </citation>
    <scope>NUCLEOTIDE SEQUENCE [LARGE SCALE GENOMIC DNA]</scope>
    <source>
        <strain evidence="3 4">M216</strain>
    </source>
</reference>
<keyword evidence="1" id="KW-0812">Transmembrane</keyword>
<gene>
    <name evidence="3" type="ORF">QQF73_13080</name>
</gene>
<sequence>MTRVVPAVLLAVLMTVPSLLQAHALEPGFLSLAPAGNDRWQAVWRVPQVRGQPMVIEAVLPETCAPRVAPGPMQFDGRAFVSRWVATCAGGLEGGTVAVRGLEATRTDVLVRYSPDSGAAPVVTRLTPDAVAFDIARTGSFDSVLSSYFALGVEHILEGFDHLLFVFALLLLIPTLRMLVAALTSFTLAHSLTMAGVTLGMFTLPAPPVEAVIALSIVFLATELARPTDSQRLTTRYPWLVSFSFGLLHGFGFAGALREIGLPAGDVPLALLSFNLGVEAGQIAFVVAVVLGGYLARRAFQRRDVGLQWFESTGKRVASYAIGGIASFWLVERVAGFWV</sequence>
<name>A0ABT7HFG3_9GAMM</name>
<comment type="caution">
    <text evidence="3">The sequence shown here is derived from an EMBL/GenBank/DDBJ whole genome shotgun (WGS) entry which is preliminary data.</text>
</comment>
<evidence type="ECO:0000256" key="1">
    <source>
        <dbReference type="SAM" id="Phobius"/>
    </source>
</evidence>
<evidence type="ECO:0000313" key="4">
    <source>
        <dbReference type="Proteomes" id="UP001223547"/>
    </source>
</evidence>
<dbReference type="EMBL" id="JASSQD010000002">
    <property type="protein sequence ID" value="MDK9558560.1"/>
    <property type="molecule type" value="Genomic_DNA"/>
</dbReference>
<keyword evidence="1" id="KW-1133">Transmembrane helix</keyword>
<dbReference type="Pfam" id="PF13795">
    <property type="entry name" value="HupE_UreJ_2"/>
    <property type="match status" value="1"/>
</dbReference>
<dbReference type="RefSeq" id="WP_219867683.1">
    <property type="nucleotide sequence ID" value="NZ_JASSQD010000002.1"/>
</dbReference>
<feature type="signal peptide" evidence="2">
    <location>
        <begin position="1"/>
        <end position="24"/>
    </location>
</feature>
<evidence type="ECO:0000313" key="3">
    <source>
        <dbReference type="EMBL" id="MDK9558560.1"/>
    </source>
</evidence>
<feature type="transmembrane region" description="Helical" evidence="1">
    <location>
        <begin position="208"/>
        <end position="225"/>
    </location>
</feature>
<dbReference type="Proteomes" id="UP001223547">
    <property type="component" value="Unassembled WGS sequence"/>
</dbReference>